<dbReference type="InterPro" id="IPR036864">
    <property type="entry name" value="Zn2-C6_fun-type_DNA-bd_sf"/>
</dbReference>
<dbReference type="InterPro" id="IPR001138">
    <property type="entry name" value="Zn2Cys6_DnaBD"/>
</dbReference>
<dbReference type="InterPro" id="IPR021858">
    <property type="entry name" value="Fun_TF"/>
</dbReference>
<dbReference type="PANTHER" id="PTHR37534:SF2">
    <property type="entry name" value="N-ACETYLTRANSFERASE DOMAIN-CONTAINING PROTEIN"/>
    <property type="match status" value="1"/>
</dbReference>
<dbReference type="PROSITE" id="PS00463">
    <property type="entry name" value="ZN2_CY6_FUNGAL_1"/>
    <property type="match status" value="1"/>
</dbReference>
<dbReference type="Gene3D" id="4.10.240.10">
    <property type="entry name" value="Zn(2)-C6 fungal-type DNA-binding domain"/>
    <property type="match status" value="1"/>
</dbReference>
<dbReference type="SUPFAM" id="SSF57701">
    <property type="entry name" value="Zn2/Cys6 DNA-binding domain"/>
    <property type="match status" value="1"/>
</dbReference>
<dbReference type="STRING" id="5539.A0A3E2HF23"/>
<dbReference type="GO" id="GO:0045944">
    <property type="term" value="P:positive regulation of transcription by RNA polymerase II"/>
    <property type="evidence" value="ECO:0007669"/>
    <property type="project" value="TreeGrafter"/>
</dbReference>
<dbReference type="Proteomes" id="UP000258309">
    <property type="component" value="Unassembled WGS sequence"/>
</dbReference>
<dbReference type="PROSITE" id="PS50048">
    <property type="entry name" value="ZN2_CY6_FUNGAL_2"/>
    <property type="match status" value="1"/>
</dbReference>
<reference evidence="4 5" key="1">
    <citation type="submission" date="2018-05" db="EMBL/GenBank/DDBJ databases">
        <title>Draft genome sequence of Scytalidium lignicola DSM 105466, a ubiquitous saprotrophic fungus.</title>
        <authorList>
            <person name="Buettner E."/>
            <person name="Gebauer A.M."/>
            <person name="Hofrichter M."/>
            <person name="Liers C."/>
            <person name="Kellner H."/>
        </authorList>
    </citation>
    <scope>NUCLEOTIDE SEQUENCE [LARGE SCALE GENOMIC DNA]</scope>
    <source>
        <strain evidence="4 5">DSM 105466</strain>
    </source>
</reference>
<keyword evidence="5" id="KW-1185">Reference proteome</keyword>
<sequence>MGCKSCRKRHYKCDDQQPQCGRCMRAGRSCIRDSEVRFRSSTHAISQTLTFPSNQTWLPLPPNVDFVDETSEAKQGIEHINHPRNPSIGLNTHTSTLGRVLHNWSPGLLSSKLTGSSTTADLSDAEVFSGSNISSRVTPARVSSTPSSFAKYSNNERTPPTYGISQIYLNPPIWPLESAEEAGLLQHFIEVVSLFFDFCDQERHFATVVPQRARVCRTLLNAILALSARHLSRTTDFKSFVADQYYEKCLHTLIPALDDDATIIDETLFVIVVILRLLEEFDVSVLGSDAQGHLLGAQSLTHAQEKIGMDSSLRQAAYWACLRQEIFISLKLQHPVRLNLQLYKESQAVQPTEKCSWAYCATLHCATTVQFAFGDESRSMYKELMDYNNHHHEHRPKSVQPFYYLESEEGGFPDIRYGADHHVMGSQYLSLARILLVTHDPNIPRVGPAHRVAMLSVEGEVRTYIRTLCGVALSNPTISAALMLACMAISLCGDWFTQLKEQEQLYDVLVHTEKLHGWPTAGIQRQMKLSWGWTT</sequence>
<protein>
    <recommendedName>
        <fullName evidence="3">Zn(2)-C6 fungal-type domain-containing protein</fullName>
    </recommendedName>
</protein>
<feature type="domain" description="Zn(2)-C6 fungal-type" evidence="3">
    <location>
        <begin position="2"/>
        <end position="32"/>
    </location>
</feature>
<evidence type="ECO:0000313" key="5">
    <source>
        <dbReference type="Proteomes" id="UP000258309"/>
    </source>
</evidence>
<dbReference type="GO" id="GO:0000981">
    <property type="term" value="F:DNA-binding transcription factor activity, RNA polymerase II-specific"/>
    <property type="evidence" value="ECO:0007669"/>
    <property type="project" value="InterPro"/>
</dbReference>
<evidence type="ECO:0000259" key="3">
    <source>
        <dbReference type="PROSITE" id="PS50048"/>
    </source>
</evidence>
<gene>
    <name evidence="4" type="ORF">B7463_g4580</name>
</gene>
<evidence type="ECO:0000313" key="4">
    <source>
        <dbReference type="EMBL" id="RFU31752.1"/>
    </source>
</evidence>
<dbReference type="OrthoDB" id="5418899at2759"/>
<feature type="non-terminal residue" evidence="4">
    <location>
        <position position="535"/>
    </location>
</feature>
<dbReference type="Pfam" id="PF11951">
    <property type="entry name" value="Fungal_trans_2"/>
    <property type="match status" value="1"/>
</dbReference>
<dbReference type="Pfam" id="PF00172">
    <property type="entry name" value="Zn_clus"/>
    <property type="match status" value="1"/>
</dbReference>
<keyword evidence="2" id="KW-0539">Nucleus</keyword>
<dbReference type="GO" id="GO:0005634">
    <property type="term" value="C:nucleus"/>
    <property type="evidence" value="ECO:0007669"/>
    <property type="project" value="UniProtKB-SubCell"/>
</dbReference>
<dbReference type="PANTHER" id="PTHR37534">
    <property type="entry name" value="TRANSCRIPTIONAL ACTIVATOR PROTEIN UGA3"/>
    <property type="match status" value="1"/>
</dbReference>
<dbReference type="GO" id="GO:0000976">
    <property type="term" value="F:transcription cis-regulatory region binding"/>
    <property type="evidence" value="ECO:0007669"/>
    <property type="project" value="TreeGrafter"/>
</dbReference>
<dbReference type="AlphaFoldDB" id="A0A3E2HF23"/>
<comment type="caution">
    <text evidence="4">The sequence shown here is derived from an EMBL/GenBank/DDBJ whole genome shotgun (WGS) entry which is preliminary data.</text>
</comment>
<dbReference type="OMA" id="MEMKPAS"/>
<dbReference type="EMBL" id="NCSJ02000069">
    <property type="protein sequence ID" value="RFU31752.1"/>
    <property type="molecule type" value="Genomic_DNA"/>
</dbReference>
<accession>A0A3E2HF23</accession>
<dbReference type="GO" id="GO:0008270">
    <property type="term" value="F:zinc ion binding"/>
    <property type="evidence" value="ECO:0007669"/>
    <property type="project" value="InterPro"/>
</dbReference>
<name>A0A3E2HF23_SCYLI</name>
<evidence type="ECO:0000256" key="1">
    <source>
        <dbReference type="ARBA" id="ARBA00004123"/>
    </source>
</evidence>
<dbReference type="CDD" id="cd00067">
    <property type="entry name" value="GAL4"/>
    <property type="match status" value="1"/>
</dbReference>
<feature type="non-terminal residue" evidence="4">
    <location>
        <position position="1"/>
    </location>
</feature>
<proteinExistence type="predicted"/>
<evidence type="ECO:0000256" key="2">
    <source>
        <dbReference type="ARBA" id="ARBA00023242"/>
    </source>
</evidence>
<comment type="subcellular location">
    <subcellularLocation>
        <location evidence="1">Nucleus</location>
    </subcellularLocation>
</comment>
<organism evidence="4 5">
    <name type="scientific">Scytalidium lignicola</name>
    <name type="common">Hyphomycete</name>
    <dbReference type="NCBI Taxonomy" id="5539"/>
    <lineage>
        <taxon>Eukaryota</taxon>
        <taxon>Fungi</taxon>
        <taxon>Dikarya</taxon>
        <taxon>Ascomycota</taxon>
        <taxon>Pezizomycotina</taxon>
        <taxon>Leotiomycetes</taxon>
        <taxon>Leotiomycetes incertae sedis</taxon>
        <taxon>Scytalidium</taxon>
    </lineage>
</organism>